<dbReference type="EMBL" id="HG994593">
    <property type="protein sequence ID" value="CAF2840873.1"/>
    <property type="molecule type" value="Genomic_DNA"/>
</dbReference>
<name>A0A7R8CND0_LEPSM</name>
<proteinExistence type="predicted"/>
<evidence type="ECO:0000313" key="1">
    <source>
        <dbReference type="EMBL" id="CAF2840873.1"/>
    </source>
</evidence>
<accession>A0A7R8CND0</accession>
<dbReference type="AlphaFoldDB" id="A0A7R8CND0"/>
<dbReference type="Proteomes" id="UP000675881">
    <property type="component" value="Chromosome 14"/>
</dbReference>
<reference evidence="1" key="1">
    <citation type="submission" date="2021-02" db="EMBL/GenBank/DDBJ databases">
        <authorList>
            <person name="Bekaert M."/>
        </authorList>
    </citation>
    <scope>NUCLEOTIDE SEQUENCE</scope>
    <source>
        <strain evidence="1">IoA-00</strain>
    </source>
</reference>
<protein>
    <submittedName>
        <fullName evidence="1">(salmon louse) hypothetical protein</fullName>
    </submittedName>
</protein>
<evidence type="ECO:0000313" key="2">
    <source>
        <dbReference type="Proteomes" id="UP000675881"/>
    </source>
</evidence>
<gene>
    <name evidence="1" type="ORF">LSAA_5188</name>
</gene>
<keyword evidence="2" id="KW-1185">Reference proteome</keyword>
<organism evidence="1 2">
    <name type="scientific">Lepeophtheirus salmonis</name>
    <name type="common">Salmon louse</name>
    <name type="synonym">Caligus salmonis</name>
    <dbReference type="NCBI Taxonomy" id="72036"/>
    <lineage>
        <taxon>Eukaryota</taxon>
        <taxon>Metazoa</taxon>
        <taxon>Ecdysozoa</taxon>
        <taxon>Arthropoda</taxon>
        <taxon>Crustacea</taxon>
        <taxon>Multicrustacea</taxon>
        <taxon>Hexanauplia</taxon>
        <taxon>Copepoda</taxon>
        <taxon>Siphonostomatoida</taxon>
        <taxon>Caligidae</taxon>
        <taxon>Lepeophtheirus</taxon>
    </lineage>
</organism>
<sequence length="149" mass="17486">MKDYKPMKGVKLWKCHLYVNISETFEVYKSENEENHPIDKSKFAALRPENVLPLNKMPHKVCIFNIHENILLCVSLLSKLRNQNLPTSGRDRLICDSNSSKCIYTLKNSCEGCISIRDYYTKQIPDLKVKTTYFQWKTVDKRVQKVKVE</sequence>